<keyword evidence="2" id="KW-1133">Transmembrane helix</keyword>
<feature type="transmembrane region" description="Helical" evidence="2">
    <location>
        <begin position="289"/>
        <end position="309"/>
    </location>
</feature>
<evidence type="ECO:0000256" key="1">
    <source>
        <dbReference type="SAM" id="MobiDB-lite"/>
    </source>
</evidence>
<keyword evidence="4" id="KW-0012">Acyltransferase</keyword>
<keyword evidence="2" id="KW-0472">Membrane</keyword>
<dbReference type="PANTHER" id="PTHR23028">
    <property type="entry name" value="ACETYLTRANSFERASE"/>
    <property type="match status" value="1"/>
</dbReference>
<evidence type="ECO:0000313" key="5">
    <source>
        <dbReference type="Proteomes" id="UP000466785"/>
    </source>
</evidence>
<evidence type="ECO:0000256" key="2">
    <source>
        <dbReference type="SAM" id="Phobius"/>
    </source>
</evidence>
<feature type="transmembrane region" description="Helical" evidence="2">
    <location>
        <begin position="144"/>
        <end position="161"/>
    </location>
</feature>
<protein>
    <submittedName>
        <fullName evidence="4">Acyltransferase</fullName>
    </submittedName>
</protein>
<dbReference type="GO" id="GO:0016020">
    <property type="term" value="C:membrane"/>
    <property type="evidence" value="ECO:0007669"/>
    <property type="project" value="TreeGrafter"/>
</dbReference>
<sequence length="479" mass="51710">MIPHAAILSATARFNTVSPFTYRHNPDLCCGGKTRSTLTAENKVVAHYEPLTDPLVHGSARGVTTRSRRRRPQRGTLLDVTATATPPSAAPDAAQNAVGGTRSFLPAVEGMRACAAIGVVVTHVAFQTGHTTGAVGRVLGRFDLAVAVFFALSGFLLWRGHAAAARGLRERPRTGHYLRSRIVRIMPGYLVAVVVILTLLPEAQADLTVWLANLTLTQIYVPLTLTAGLTQMWSLSVEMSFYLVLPLLALLSRRVPVRARIAIILAAAVASLFWVHIPFDGGSGHNLWNWPPAFFSWFAAGMVLAELTVSKVGWPHRLARHRVLMALIAVSAFAVAASPLAGLEGLHPGSIAQVTLKAAMGAIVAGALLAPLVLDRPDTRHRILGSDTMVTLGRWSYGLFVWHLAALAMVFPMIGEFSFNGHFTVVLVLTVLFGFAIAAVSYGLIESPCRNALRRWERRNDPTPLDSSVTEQIEPAVAR</sequence>
<dbReference type="KEGG" id="mpof:MPOR_07950"/>
<feature type="region of interest" description="Disordered" evidence="1">
    <location>
        <begin position="56"/>
        <end position="75"/>
    </location>
</feature>
<feature type="transmembrane region" description="Helical" evidence="2">
    <location>
        <begin position="257"/>
        <end position="277"/>
    </location>
</feature>
<keyword evidence="4" id="KW-0808">Transferase</keyword>
<dbReference type="Proteomes" id="UP000466785">
    <property type="component" value="Chromosome"/>
</dbReference>
<evidence type="ECO:0000259" key="3">
    <source>
        <dbReference type="Pfam" id="PF01757"/>
    </source>
</evidence>
<feature type="transmembrane region" description="Helical" evidence="2">
    <location>
        <begin position="354"/>
        <end position="374"/>
    </location>
</feature>
<dbReference type="AlphaFoldDB" id="A0A6N4V5U3"/>
<feature type="transmembrane region" description="Helical" evidence="2">
    <location>
        <begin position="321"/>
        <end position="342"/>
    </location>
</feature>
<feature type="transmembrane region" description="Helical" evidence="2">
    <location>
        <begin position="395"/>
        <end position="415"/>
    </location>
</feature>
<dbReference type="EMBL" id="AP022570">
    <property type="protein sequence ID" value="BBX49769.1"/>
    <property type="molecule type" value="Genomic_DNA"/>
</dbReference>
<dbReference type="InterPro" id="IPR002656">
    <property type="entry name" value="Acyl_transf_3_dom"/>
</dbReference>
<dbReference type="GO" id="GO:0016747">
    <property type="term" value="F:acyltransferase activity, transferring groups other than amino-acyl groups"/>
    <property type="evidence" value="ECO:0007669"/>
    <property type="project" value="InterPro"/>
</dbReference>
<gene>
    <name evidence="4" type="ORF">MPOR_07950</name>
</gene>
<dbReference type="Pfam" id="PF01757">
    <property type="entry name" value="Acyl_transf_3"/>
    <property type="match status" value="1"/>
</dbReference>
<organism evidence="4 5">
    <name type="scientific">Mycolicibacterium poriferae</name>
    <dbReference type="NCBI Taxonomy" id="39694"/>
    <lineage>
        <taxon>Bacteria</taxon>
        <taxon>Bacillati</taxon>
        <taxon>Actinomycetota</taxon>
        <taxon>Actinomycetes</taxon>
        <taxon>Mycobacteriales</taxon>
        <taxon>Mycobacteriaceae</taxon>
        <taxon>Mycolicibacterium</taxon>
    </lineage>
</organism>
<accession>A0A6N4V5U3</accession>
<name>A0A6N4V5U3_9MYCO</name>
<evidence type="ECO:0000313" key="4">
    <source>
        <dbReference type="EMBL" id="BBX49769.1"/>
    </source>
</evidence>
<keyword evidence="5" id="KW-1185">Reference proteome</keyword>
<keyword evidence="2" id="KW-0812">Transmembrane</keyword>
<proteinExistence type="predicted"/>
<feature type="transmembrane region" description="Helical" evidence="2">
    <location>
        <begin position="421"/>
        <end position="445"/>
    </location>
</feature>
<feature type="transmembrane region" description="Helical" evidence="2">
    <location>
        <begin position="220"/>
        <end position="245"/>
    </location>
</feature>
<dbReference type="PANTHER" id="PTHR23028:SF53">
    <property type="entry name" value="ACYL_TRANSF_3 DOMAIN-CONTAINING PROTEIN"/>
    <property type="match status" value="1"/>
</dbReference>
<feature type="transmembrane region" description="Helical" evidence="2">
    <location>
        <begin position="182"/>
        <end position="200"/>
    </location>
</feature>
<feature type="domain" description="Acyltransferase 3" evidence="3">
    <location>
        <begin position="107"/>
        <end position="438"/>
    </location>
</feature>
<reference evidence="4 5" key="1">
    <citation type="journal article" date="2019" name="Emerg. Microbes Infect.">
        <title>Comprehensive subspecies identification of 175 nontuberculous mycobacteria species based on 7547 genomic profiles.</title>
        <authorList>
            <person name="Matsumoto Y."/>
            <person name="Kinjo T."/>
            <person name="Motooka D."/>
            <person name="Nabeya D."/>
            <person name="Jung N."/>
            <person name="Uechi K."/>
            <person name="Horii T."/>
            <person name="Iida T."/>
            <person name="Fujita J."/>
            <person name="Nakamura S."/>
        </authorList>
    </citation>
    <scope>NUCLEOTIDE SEQUENCE [LARGE SCALE GENOMIC DNA]</scope>
    <source>
        <strain evidence="4 5">JCM 12603</strain>
    </source>
</reference>
<dbReference type="InterPro" id="IPR050879">
    <property type="entry name" value="Acyltransferase_3"/>
</dbReference>
<dbReference type="GO" id="GO:0009103">
    <property type="term" value="P:lipopolysaccharide biosynthetic process"/>
    <property type="evidence" value="ECO:0007669"/>
    <property type="project" value="TreeGrafter"/>
</dbReference>